<protein>
    <submittedName>
        <fullName evidence="2">Uncharacterized protein</fullName>
    </submittedName>
</protein>
<proteinExistence type="predicted"/>
<accession>A0AAD8WC62</accession>
<dbReference type="AlphaFoldDB" id="A0AAD8WC62"/>
<feature type="compositionally biased region" description="Acidic residues" evidence="1">
    <location>
        <begin position="184"/>
        <end position="198"/>
    </location>
</feature>
<feature type="compositionally biased region" description="Low complexity" evidence="1">
    <location>
        <begin position="36"/>
        <end position="45"/>
    </location>
</feature>
<feature type="compositionally biased region" description="Basic and acidic residues" evidence="1">
    <location>
        <begin position="115"/>
        <end position="132"/>
    </location>
</feature>
<dbReference type="EMBL" id="JAUUTY010000004">
    <property type="protein sequence ID" value="KAK1650165.1"/>
    <property type="molecule type" value="Genomic_DNA"/>
</dbReference>
<sequence>MEKEGSKAAMEKEVSKAASASSAAAVVLHAEKAEAEASATASEAEQLVNEPEVEDLKEGGAQGLVAAADLSKPEAEAAVVAEGVAGAATPVLADVVDQKAEAEEGVAVRGPADAGKGKEEVVVREAEGGEGSRKRKRKENEPVPAPAVPAPALPAPAVPAPAVPAPAVPAPGVPAPPFPAPYEQLEDSDGSLEYDSQDSSESVDSRNIGSFWTKLLKKLDDGDLPFKKRGRYFCPWHKVKPRDGMLDSLRQHCEELARTGTSKQIRAEHQGLLMVLANEDA</sequence>
<feature type="compositionally biased region" description="Pro residues" evidence="1">
    <location>
        <begin position="143"/>
        <end position="180"/>
    </location>
</feature>
<evidence type="ECO:0000313" key="2">
    <source>
        <dbReference type="EMBL" id="KAK1650165.1"/>
    </source>
</evidence>
<feature type="compositionally biased region" description="Low complexity" evidence="1">
    <location>
        <begin position="16"/>
        <end position="28"/>
    </location>
</feature>
<evidence type="ECO:0000256" key="1">
    <source>
        <dbReference type="SAM" id="MobiDB-lite"/>
    </source>
</evidence>
<keyword evidence="3" id="KW-1185">Reference proteome</keyword>
<name>A0AAD8WC62_LOLMU</name>
<feature type="compositionally biased region" description="Basic and acidic residues" evidence="1">
    <location>
        <begin position="1"/>
        <end position="15"/>
    </location>
</feature>
<comment type="caution">
    <text evidence="2">The sequence shown here is derived from an EMBL/GenBank/DDBJ whole genome shotgun (WGS) entry which is preliminary data.</text>
</comment>
<organism evidence="2 3">
    <name type="scientific">Lolium multiflorum</name>
    <name type="common">Italian ryegrass</name>
    <name type="synonym">Lolium perenne subsp. multiflorum</name>
    <dbReference type="NCBI Taxonomy" id="4521"/>
    <lineage>
        <taxon>Eukaryota</taxon>
        <taxon>Viridiplantae</taxon>
        <taxon>Streptophyta</taxon>
        <taxon>Embryophyta</taxon>
        <taxon>Tracheophyta</taxon>
        <taxon>Spermatophyta</taxon>
        <taxon>Magnoliopsida</taxon>
        <taxon>Liliopsida</taxon>
        <taxon>Poales</taxon>
        <taxon>Poaceae</taxon>
        <taxon>BOP clade</taxon>
        <taxon>Pooideae</taxon>
        <taxon>Poodae</taxon>
        <taxon>Poeae</taxon>
        <taxon>Poeae Chloroplast Group 2 (Poeae type)</taxon>
        <taxon>Loliodinae</taxon>
        <taxon>Loliinae</taxon>
        <taxon>Lolium</taxon>
    </lineage>
</organism>
<feature type="region of interest" description="Disordered" evidence="1">
    <location>
        <begin position="1"/>
        <end position="60"/>
    </location>
</feature>
<gene>
    <name evidence="2" type="ORF">QYE76_067970</name>
</gene>
<evidence type="ECO:0000313" key="3">
    <source>
        <dbReference type="Proteomes" id="UP001231189"/>
    </source>
</evidence>
<feature type="region of interest" description="Disordered" evidence="1">
    <location>
        <begin position="103"/>
        <end position="204"/>
    </location>
</feature>
<dbReference type="Proteomes" id="UP001231189">
    <property type="component" value="Unassembled WGS sequence"/>
</dbReference>
<reference evidence="2" key="1">
    <citation type="submission" date="2023-07" db="EMBL/GenBank/DDBJ databases">
        <title>A chromosome-level genome assembly of Lolium multiflorum.</title>
        <authorList>
            <person name="Chen Y."/>
            <person name="Copetti D."/>
            <person name="Kolliker R."/>
            <person name="Studer B."/>
        </authorList>
    </citation>
    <scope>NUCLEOTIDE SEQUENCE</scope>
    <source>
        <strain evidence="2">02402/16</strain>
        <tissue evidence="2">Leaf</tissue>
    </source>
</reference>